<evidence type="ECO:0000256" key="5">
    <source>
        <dbReference type="ARBA" id="ARBA00022692"/>
    </source>
</evidence>
<keyword evidence="5 8" id="KW-0812">Transmembrane</keyword>
<dbReference type="EMBL" id="FOBS01000007">
    <property type="protein sequence ID" value="SEM22979.1"/>
    <property type="molecule type" value="Genomic_DNA"/>
</dbReference>
<feature type="transmembrane region" description="Helical" evidence="8">
    <location>
        <begin position="216"/>
        <end position="237"/>
    </location>
</feature>
<dbReference type="Pfam" id="PF01594">
    <property type="entry name" value="AI-2E_transport"/>
    <property type="match status" value="1"/>
</dbReference>
<feature type="transmembrane region" description="Helical" evidence="8">
    <location>
        <begin position="66"/>
        <end position="91"/>
    </location>
</feature>
<keyword evidence="10" id="KW-1185">Reference proteome</keyword>
<feature type="transmembrane region" description="Helical" evidence="8">
    <location>
        <begin position="38"/>
        <end position="54"/>
    </location>
</feature>
<comment type="subcellular location">
    <subcellularLocation>
        <location evidence="1">Cell membrane</location>
        <topology evidence="1">Multi-pass membrane protein</topology>
    </subcellularLocation>
</comment>
<dbReference type="PANTHER" id="PTHR21716:SF67">
    <property type="entry name" value="TRANSPORT PROTEIN YDIK-RELATED"/>
    <property type="match status" value="1"/>
</dbReference>
<proteinExistence type="inferred from homology"/>
<evidence type="ECO:0000256" key="4">
    <source>
        <dbReference type="ARBA" id="ARBA00022475"/>
    </source>
</evidence>
<keyword evidence="3" id="KW-0813">Transport</keyword>
<gene>
    <name evidence="9" type="ORF">SAMN04489760_10764</name>
</gene>
<dbReference type="AlphaFoldDB" id="A0A1H7WPN3"/>
<feature type="transmembrane region" description="Helical" evidence="8">
    <location>
        <begin position="278"/>
        <end position="297"/>
    </location>
</feature>
<name>A0A1H7WPN3_9BACT</name>
<dbReference type="Proteomes" id="UP000198744">
    <property type="component" value="Unassembled WGS sequence"/>
</dbReference>
<evidence type="ECO:0000256" key="7">
    <source>
        <dbReference type="ARBA" id="ARBA00023136"/>
    </source>
</evidence>
<evidence type="ECO:0000256" key="3">
    <source>
        <dbReference type="ARBA" id="ARBA00022448"/>
    </source>
</evidence>
<accession>A0A1H7WPN3</accession>
<evidence type="ECO:0000256" key="2">
    <source>
        <dbReference type="ARBA" id="ARBA00009773"/>
    </source>
</evidence>
<evidence type="ECO:0000256" key="8">
    <source>
        <dbReference type="SAM" id="Phobius"/>
    </source>
</evidence>
<evidence type="ECO:0000313" key="10">
    <source>
        <dbReference type="Proteomes" id="UP000198744"/>
    </source>
</evidence>
<dbReference type="RefSeq" id="WP_093882928.1">
    <property type="nucleotide sequence ID" value="NZ_FOBS01000007.1"/>
</dbReference>
<dbReference type="InterPro" id="IPR002549">
    <property type="entry name" value="AI-2E-like"/>
</dbReference>
<keyword evidence="7 8" id="KW-0472">Membrane</keyword>
<dbReference type="PANTHER" id="PTHR21716">
    <property type="entry name" value="TRANSMEMBRANE PROTEIN"/>
    <property type="match status" value="1"/>
</dbReference>
<dbReference type="STRING" id="43775.SAMN04489760_10764"/>
<feature type="transmembrane region" description="Helical" evidence="8">
    <location>
        <begin position="244"/>
        <end position="272"/>
    </location>
</feature>
<evidence type="ECO:0000256" key="6">
    <source>
        <dbReference type="ARBA" id="ARBA00022989"/>
    </source>
</evidence>
<dbReference type="OrthoDB" id="9773730at2"/>
<dbReference type="PROSITE" id="PS51257">
    <property type="entry name" value="PROKAR_LIPOPROTEIN"/>
    <property type="match status" value="1"/>
</dbReference>
<sequence>MTLNKSSTSDLTRVVLQILWIVILIVACFWILRPFLLSLIWAIMIVLATWPFMLKVEAWLWNKRGLAVAAMTAAMLILFILPCTLAIMAIIDNADSIAAGVKSLSQQALPALPGWLSGIPIAGPKLAAAWESVRTGPEGVSARLAPYAGKLLTWFLSQAGSIGIIALQFLLTVIIAAILYASGERASTAVVRFAYRLGGDRGEEAALLAAKTVRGVALGVVGTALVQSLLGGVGLAVSGVPAAAVLTAVMFMLCIAQLGPSLVLVPSVIWLYWSDSTVWGTVLLVFTVLASTLDNLIRPILIKKGANLPLLLIFAGVIGGLASFGIVGLFIGPVVLSVTYRLLEEWVGETDAGPTP</sequence>
<organism evidence="9 10">
    <name type="scientific">Syntrophus gentianae</name>
    <dbReference type="NCBI Taxonomy" id="43775"/>
    <lineage>
        <taxon>Bacteria</taxon>
        <taxon>Pseudomonadati</taxon>
        <taxon>Thermodesulfobacteriota</taxon>
        <taxon>Syntrophia</taxon>
        <taxon>Syntrophales</taxon>
        <taxon>Syntrophaceae</taxon>
        <taxon>Syntrophus</taxon>
    </lineage>
</organism>
<evidence type="ECO:0000313" key="9">
    <source>
        <dbReference type="EMBL" id="SEM22979.1"/>
    </source>
</evidence>
<feature type="transmembrane region" description="Helical" evidence="8">
    <location>
        <begin position="309"/>
        <end position="336"/>
    </location>
</feature>
<comment type="similarity">
    <text evidence="2">Belongs to the autoinducer-2 exporter (AI-2E) (TC 2.A.86) family.</text>
</comment>
<dbReference type="NCBIfam" id="NF008216">
    <property type="entry name" value="PRK10983.1"/>
    <property type="match status" value="1"/>
</dbReference>
<keyword evidence="6 8" id="KW-1133">Transmembrane helix</keyword>
<reference evidence="9 10" key="1">
    <citation type="submission" date="2016-10" db="EMBL/GenBank/DDBJ databases">
        <authorList>
            <person name="de Groot N.N."/>
        </authorList>
    </citation>
    <scope>NUCLEOTIDE SEQUENCE [LARGE SCALE GENOMIC DNA]</scope>
    <source>
        <strain evidence="9 10">DSM 8423</strain>
    </source>
</reference>
<dbReference type="GO" id="GO:0005886">
    <property type="term" value="C:plasma membrane"/>
    <property type="evidence" value="ECO:0007669"/>
    <property type="project" value="UniProtKB-SubCell"/>
</dbReference>
<evidence type="ECO:0000256" key="1">
    <source>
        <dbReference type="ARBA" id="ARBA00004651"/>
    </source>
</evidence>
<feature type="transmembrane region" description="Helical" evidence="8">
    <location>
        <begin position="151"/>
        <end position="181"/>
    </location>
</feature>
<keyword evidence="4" id="KW-1003">Cell membrane</keyword>
<protein>
    <submittedName>
        <fullName evidence="9">Predicted PurR-regulated permease PerM</fullName>
    </submittedName>
</protein>
<feature type="transmembrane region" description="Helical" evidence="8">
    <location>
        <begin position="12"/>
        <end position="32"/>
    </location>
</feature>